<protein>
    <submittedName>
        <fullName evidence="2">SGNH/GDSL hydrolase family protein</fullName>
    </submittedName>
</protein>
<dbReference type="RefSeq" id="WP_155441599.1">
    <property type="nucleotide sequence ID" value="NZ_WNLA01000022.1"/>
</dbReference>
<evidence type="ECO:0000313" key="3">
    <source>
        <dbReference type="Proteomes" id="UP000484015"/>
    </source>
</evidence>
<comment type="caution">
    <text evidence="2">The sequence shown here is derived from an EMBL/GenBank/DDBJ whole genome shotgun (WGS) entry which is preliminary data.</text>
</comment>
<proteinExistence type="predicted"/>
<keyword evidence="2" id="KW-0378">Hydrolase</keyword>
<name>A0A6L6Q5T4_9BURK</name>
<dbReference type="Proteomes" id="UP000484015">
    <property type="component" value="Unassembled WGS sequence"/>
</dbReference>
<evidence type="ECO:0000313" key="2">
    <source>
        <dbReference type="EMBL" id="MTW05243.1"/>
    </source>
</evidence>
<feature type="chain" id="PRO_5026855336" evidence="1">
    <location>
        <begin position="22"/>
        <end position="276"/>
    </location>
</feature>
<keyword evidence="3" id="KW-1185">Reference proteome</keyword>
<dbReference type="SUPFAM" id="SSF52266">
    <property type="entry name" value="SGNH hydrolase"/>
    <property type="match status" value="1"/>
</dbReference>
<dbReference type="EMBL" id="WNLA01000022">
    <property type="protein sequence ID" value="MTW05243.1"/>
    <property type="molecule type" value="Genomic_DNA"/>
</dbReference>
<gene>
    <name evidence="2" type="ORF">GM668_24500</name>
</gene>
<dbReference type="OrthoDB" id="9150728at2"/>
<dbReference type="GO" id="GO:0016787">
    <property type="term" value="F:hydrolase activity"/>
    <property type="evidence" value="ECO:0007669"/>
    <property type="project" value="UniProtKB-KW"/>
</dbReference>
<evidence type="ECO:0000256" key="1">
    <source>
        <dbReference type="SAM" id="SignalP"/>
    </source>
</evidence>
<reference evidence="2 3" key="1">
    <citation type="submission" date="2019-11" db="EMBL/GenBank/DDBJ databases">
        <title>Type strains purchased from KCTC, JCM and DSMZ.</title>
        <authorList>
            <person name="Lu H."/>
        </authorList>
    </citation>
    <scope>NUCLEOTIDE SEQUENCE [LARGE SCALE GENOMIC DNA]</scope>
    <source>
        <strain evidence="2 3">KCTC 42409</strain>
    </source>
</reference>
<accession>A0A6L6Q5T4</accession>
<dbReference type="AlphaFoldDB" id="A0A6L6Q5T4"/>
<keyword evidence="1" id="KW-0732">Signal</keyword>
<sequence length="276" mass="29714">MQLKKWTAAAISVLAMHAASAQHELDQRPSQQALIVIGASYSEAKTPFNNGIAPQGGRSVNQGLYLSLGAALTRDQQLPGYVINEAQAGAGTFTRFQCPPGAATCSAAVWDSYQVQLQRALPRVAKPAPATGYNAKYVVITIPNDCLHAGGMGVPQPTAPQCTEADMHATADRLVALGNFALTKGLTPIFTGYPKFEDLDMEKFRASSNVAWVIDEQGYNTLRNIVETRLAADLPDGIQLNVWKEFNHIGDGLHPDPATTRKAAHLLATHLRQLDN</sequence>
<organism evidence="2 3">
    <name type="scientific">Pseudoduganella ginsengisoli</name>
    <dbReference type="NCBI Taxonomy" id="1462440"/>
    <lineage>
        <taxon>Bacteria</taxon>
        <taxon>Pseudomonadati</taxon>
        <taxon>Pseudomonadota</taxon>
        <taxon>Betaproteobacteria</taxon>
        <taxon>Burkholderiales</taxon>
        <taxon>Oxalobacteraceae</taxon>
        <taxon>Telluria group</taxon>
        <taxon>Pseudoduganella</taxon>
    </lineage>
</organism>
<feature type="signal peptide" evidence="1">
    <location>
        <begin position="1"/>
        <end position="21"/>
    </location>
</feature>